<organism evidence="10 11">
    <name type="scientific">Allacma fusca</name>
    <dbReference type="NCBI Taxonomy" id="39272"/>
    <lineage>
        <taxon>Eukaryota</taxon>
        <taxon>Metazoa</taxon>
        <taxon>Ecdysozoa</taxon>
        <taxon>Arthropoda</taxon>
        <taxon>Hexapoda</taxon>
        <taxon>Collembola</taxon>
        <taxon>Symphypleona</taxon>
        <taxon>Sminthuridae</taxon>
        <taxon>Allacma</taxon>
    </lineage>
</organism>
<accession>A0A8J2KSV2</accession>
<dbReference type="FunFam" id="3.40.50.1820:FF:000057">
    <property type="entry name" value="Lipase"/>
    <property type="match status" value="1"/>
</dbReference>
<evidence type="ECO:0000256" key="4">
    <source>
        <dbReference type="ARBA" id="ARBA00022963"/>
    </source>
</evidence>
<proteinExistence type="inferred from homology"/>
<dbReference type="GO" id="GO:0016787">
    <property type="term" value="F:hydrolase activity"/>
    <property type="evidence" value="ECO:0007669"/>
    <property type="project" value="UniProtKB-KW"/>
</dbReference>
<dbReference type="GO" id="GO:0016042">
    <property type="term" value="P:lipid catabolic process"/>
    <property type="evidence" value="ECO:0007669"/>
    <property type="project" value="UniProtKB-KW"/>
</dbReference>
<evidence type="ECO:0000256" key="5">
    <source>
        <dbReference type="ARBA" id="ARBA00023098"/>
    </source>
</evidence>
<dbReference type="PIRSF" id="PIRSF000862">
    <property type="entry name" value="Steryl_ester_lip"/>
    <property type="match status" value="1"/>
</dbReference>
<evidence type="ECO:0000256" key="6">
    <source>
        <dbReference type="ARBA" id="ARBA00023180"/>
    </source>
</evidence>
<keyword evidence="11" id="KW-1185">Reference proteome</keyword>
<comment type="caution">
    <text evidence="10">The sequence shown here is derived from an EMBL/GenBank/DDBJ whole genome shotgun (WGS) entry which is preliminary data.</text>
</comment>
<dbReference type="Proteomes" id="UP000708208">
    <property type="component" value="Unassembled WGS sequence"/>
</dbReference>
<keyword evidence="5" id="KW-0443">Lipid metabolism</keyword>
<dbReference type="AlphaFoldDB" id="A0A8J2KSV2"/>
<reference evidence="10" key="1">
    <citation type="submission" date="2021-06" db="EMBL/GenBank/DDBJ databases">
        <authorList>
            <person name="Hodson N. C."/>
            <person name="Mongue J. A."/>
            <person name="Jaron S. K."/>
        </authorList>
    </citation>
    <scope>NUCLEOTIDE SEQUENCE</scope>
</reference>
<evidence type="ECO:0000313" key="10">
    <source>
        <dbReference type="EMBL" id="CAG7818394.1"/>
    </source>
</evidence>
<keyword evidence="4 7" id="KW-0442">Lipid degradation</keyword>
<feature type="signal peptide" evidence="8">
    <location>
        <begin position="1"/>
        <end position="24"/>
    </location>
</feature>
<protein>
    <recommendedName>
        <fullName evidence="7">Lipase</fullName>
    </recommendedName>
</protein>
<evidence type="ECO:0000259" key="9">
    <source>
        <dbReference type="Pfam" id="PF04083"/>
    </source>
</evidence>
<dbReference type="PANTHER" id="PTHR11005">
    <property type="entry name" value="LYSOSOMAL ACID LIPASE-RELATED"/>
    <property type="match status" value="1"/>
</dbReference>
<dbReference type="Pfam" id="PF04083">
    <property type="entry name" value="Abhydro_lipase"/>
    <property type="match status" value="1"/>
</dbReference>
<sequence>MKHCSHYLLIILILSNLQNTQVNGLIITTINIGLKWLGHLLSPPRIFPQDRDESALPDAIIRHNGYPAEVHQVETPDGHILPIYRIPHGKNRTSTKEPVLLMPGIITSATFYFSLSPEKALPFVLSNAGYDVWIGNYRGCDATGHKYYSKKELKYWHFGVDEIVRYDFPSIVDYILKTTNNSAISYVGHSLGTTMFFMALASQPGYNQKFRKMAGMAPGCYASHGKSMLQYMPLINLRQFVTIMDILFFGETPASRMREPLSTSMAFCRLIGIPKTCFGTLLKGFDISRINMTVIQRVLKHLPAPISARSLAQLGQMIGSDRCQMYDFGREGNMRRYGTTSPRLYYLKNITVPCMGMYGLRDDVIPPVDAKRTIQELGNRKSFTYQVKRKDFTHSDFMVDDEAKILVYDKIVEYFDSV</sequence>
<evidence type="ECO:0000256" key="2">
    <source>
        <dbReference type="ARBA" id="ARBA00022729"/>
    </source>
</evidence>
<feature type="domain" description="Partial AB-hydrolase lipase" evidence="9">
    <location>
        <begin position="60"/>
        <end position="114"/>
    </location>
</feature>
<evidence type="ECO:0000256" key="7">
    <source>
        <dbReference type="PIRNR" id="PIRNR000862"/>
    </source>
</evidence>
<keyword evidence="3 7" id="KW-0378">Hydrolase</keyword>
<evidence type="ECO:0000313" key="11">
    <source>
        <dbReference type="Proteomes" id="UP000708208"/>
    </source>
</evidence>
<comment type="similarity">
    <text evidence="1 7">Belongs to the AB hydrolase superfamily. Lipase family.</text>
</comment>
<dbReference type="InterPro" id="IPR025483">
    <property type="entry name" value="Lipase_euk"/>
</dbReference>
<dbReference type="OrthoDB" id="9974421at2759"/>
<evidence type="ECO:0000256" key="1">
    <source>
        <dbReference type="ARBA" id="ARBA00010701"/>
    </source>
</evidence>
<name>A0A8J2KSV2_9HEXA</name>
<feature type="chain" id="PRO_5035224532" description="Lipase" evidence="8">
    <location>
        <begin position="25"/>
        <end position="418"/>
    </location>
</feature>
<evidence type="ECO:0000256" key="3">
    <source>
        <dbReference type="ARBA" id="ARBA00022801"/>
    </source>
</evidence>
<evidence type="ECO:0000256" key="8">
    <source>
        <dbReference type="SAM" id="SignalP"/>
    </source>
</evidence>
<gene>
    <name evidence="10" type="ORF">AFUS01_LOCUS28900</name>
</gene>
<dbReference type="InterPro" id="IPR006693">
    <property type="entry name" value="AB_hydrolase_lipase"/>
</dbReference>
<dbReference type="EMBL" id="CAJVCH010419617">
    <property type="protein sequence ID" value="CAG7818394.1"/>
    <property type="molecule type" value="Genomic_DNA"/>
</dbReference>
<keyword evidence="6" id="KW-0325">Glycoprotein</keyword>
<keyword evidence="2 8" id="KW-0732">Signal</keyword>